<protein>
    <recommendedName>
        <fullName evidence="5">B box-type domain-containing protein</fullName>
    </recommendedName>
</protein>
<evidence type="ECO:0000259" key="5">
    <source>
        <dbReference type="SMART" id="SM00336"/>
    </source>
</evidence>
<evidence type="ECO:0000313" key="7">
    <source>
        <dbReference type="Proteomes" id="UP001372338"/>
    </source>
</evidence>
<dbReference type="AlphaFoldDB" id="A0AAN9EPW6"/>
<accession>A0AAN9EPW6</accession>
<evidence type="ECO:0000256" key="4">
    <source>
        <dbReference type="SAM" id="MobiDB-lite"/>
    </source>
</evidence>
<feature type="region of interest" description="Disordered" evidence="4">
    <location>
        <begin position="1"/>
        <end position="31"/>
    </location>
</feature>
<dbReference type="Proteomes" id="UP001372338">
    <property type="component" value="Unassembled WGS sequence"/>
</dbReference>
<dbReference type="InterPro" id="IPR000315">
    <property type="entry name" value="Znf_B-box"/>
</dbReference>
<feature type="domain" description="B box-type" evidence="5">
    <location>
        <begin position="31"/>
        <end position="77"/>
    </location>
</feature>
<keyword evidence="3" id="KW-0862">Zinc</keyword>
<dbReference type="PANTHER" id="PTHR31717">
    <property type="entry name" value="ZINC FINGER PROTEIN CONSTANS-LIKE 10"/>
    <property type="match status" value="1"/>
</dbReference>
<feature type="compositionally biased region" description="Basic and acidic residues" evidence="4">
    <location>
        <begin position="1"/>
        <end position="10"/>
    </location>
</feature>
<evidence type="ECO:0000313" key="6">
    <source>
        <dbReference type="EMBL" id="KAK7261064.1"/>
    </source>
</evidence>
<proteinExistence type="predicted"/>
<evidence type="ECO:0000256" key="3">
    <source>
        <dbReference type="ARBA" id="ARBA00022833"/>
    </source>
</evidence>
<dbReference type="PANTHER" id="PTHR31717:SF142">
    <property type="entry name" value="B-BOX DOMAIN PROTEIN 30-RELATED"/>
    <property type="match status" value="1"/>
</dbReference>
<evidence type="ECO:0000256" key="1">
    <source>
        <dbReference type="ARBA" id="ARBA00022723"/>
    </source>
</evidence>
<organism evidence="6 7">
    <name type="scientific">Crotalaria pallida</name>
    <name type="common">Smooth rattlebox</name>
    <name type="synonym">Crotalaria striata</name>
    <dbReference type="NCBI Taxonomy" id="3830"/>
    <lineage>
        <taxon>Eukaryota</taxon>
        <taxon>Viridiplantae</taxon>
        <taxon>Streptophyta</taxon>
        <taxon>Embryophyta</taxon>
        <taxon>Tracheophyta</taxon>
        <taxon>Spermatophyta</taxon>
        <taxon>Magnoliopsida</taxon>
        <taxon>eudicotyledons</taxon>
        <taxon>Gunneridae</taxon>
        <taxon>Pentapetalae</taxon>
        <taxon>rosids</taxon>
        <taxon>fabids</taxon>
        <taxon>Fabales</taxon>
        <taxon>Fabaceae</taxon>
        <taxon>Papilionoideae</taxon>
        <taxon>50 kb inversion clade</taxon>
        <taxon>genistoids sensu lato</taxon>
        <taxon>core genistoids</taxon>
        <taxon>Crotalarieae</taxon>
        <taxon>Crotalaria</taxon>
    </lineage>
</organism>
<dbReference type="InterPro" id="IPR049808">
    <property type="entry name" value="CONSTANS-like_Bbox1"/>
</dbReference>
<dbReference type="EMBL" id="JAYWIO010000005">
    <property type="protein sequence ID" value="KAK7261064.1"/>
    <property type="molecule type" value="Genomic_DNA"/>
</dbReference>
<evidence type="ECO:0000256" key="2">
    <source>
        <dbReference type="ARBA" id="ARBA00022771"/>
    </source>
</evidence>
<dbReference type="GO" id="GO:0008270">
    <property type="term" value="F:zinc ion binding"/>
    <property type="evidence" value="ECO:0007669"/>
    <property type="project" value="UniProtKB-KW"/>
</dbReference>
<dbReference type="SMART" id="SM00336">
    <property type="entry name" value="BBOX"/>
    <property type="match status" value="1"/>
</dbReference>
<name>A0AAN9EPW6_CROPI</name>
<sequence length="132" mass="14615">MCKGAEEKKHGGSCKSFQPKEGGGASPGPTRGSRCCELCGLNASLYCQADDAYLCRKCDKRVHEANFLALRHIRCFLCNTCQNLTRRYLIGASLEVVLPANVSWAIGNLPNNSSRSNNRKCSRMHNSTYHFL</sequence>
<keyword evidence="7" id="KW-1185">Reference proteome</keyword>
<reference evidence="6 7" key="1">
    <citation type="submission" date="2024-01" db="EMBL/GenBank/DDBJ databases">
        <title>The genomes of 5 underutilized Papilionoideae crops provide insights into root nodulation and disease resistanc.</title>
        <authorList>
            <person name="Yuan L."/>
        </authorList>
    </citation>
    <scope>NUCLEOTIDE SEQUENCE [LARGE SCALE GENOMIC DNA]</scope>
    <source>
        <strain evidence="6">ZHUSHIDOU_FW_LH</strain>
        <tissue evidence="6">Leaf</tissue>
    </source>
</reference>
<gene>
    <name evidence="6" type="ORF">RIF29_27367</name>
</gene>
<keyword evidence="1" id="KW-0479">Metal-binding</keyword>
<keyword evidence="2" id="KW-0863">Zinc-finger</keyword>
<dbReference type="CDD" id="cd19821">
    <property type="entry name" value="Bbox1_BBX-like"/>
    <property type="match status" value="1"/>
</dbReference>
<comment type="caution">
    <text evidence="6">The sequence shown here is derived from an EMBL/GenBank/DDBJ whole genome shotgun (WGS) entry which is preliminary data.</text>
</comment>